<dbReference type="EMBL" id="VUJU01017078">
    <property type="protein sequence ID" value="KAF0685406.1"/>
    <property type="molecule type" value="Genomic_DNA"/>
</dbReference>
<organism evidence="1 2">
    <name type="scientific">Aphis craccivora</name>
    <name type="common">Cowpea aphid</name>
    <dbReference type="NCBI Taxonomy" id="307492"/>
    <lineage>
        <taxon>Eukaryota</taxon>
        <taxon>Metazoa</taxon>
        <taxon>Ecdysozoa</taxon>
        <taxon>Arthropoda</taxon>
        <taxon>Hexapoda</taxon>
        <taxon>Insecta</taxon>
        <taxon>Pterygota</taxon>
        <taxon>Neoptera</taxon>
        <taxon>Paraneoptera</taxon>
        <taxon>Hemiptera</taxon>
        <taxon>Sternorrhyncha</taxon>
        <taxon>Aphidomorpha</taxon>
        <taxon>Aphidoidea</taxon>
        <taxon>Aphididae</taxon>
        <taxon>Aphidini</taxon>
        <taxon>Aphis</taxon>
        <taxon>Aphis</taxon>
    </lineage>
</organism>
<evidence type="ECO:0000313" key="2">
    <source>
        <dbReference type="Proteomes" id="UP000478052"/>
    </source>
</evidence>
<evidence type="ECO:0000313" key="1">
    <source>
        <dbReference type="EMBL" id="KAF0685406.1"/>
    </source>
</evidence>
<protein>
    <submittedName>
        <fullName evidence="1">Jerky protein-like</fullName>
    </submittedName>
</protein>
<sequence>MQLMPFYIMRPFKCKNNYKKPGGQPILNTNEECRLVEGLLKCSEWGFPMKCRDIQLVVKSYLDRLGKSSNMRNKFNNNLPGKDWVELFLKRNNTLTLRFGENIKRVRAAVSTSVLNEYFDNLDEVVKDVPPGNIFNYDETNFVDDPGKKLVVVRRGTKHPEVIKDTSKTMSADGKMLPPYTVYKARHIYPTWIKGGVEGAGYNRNDSGWFDMPIFEDWFITCFLPAC</sequence>
<dbReference type="OrthoDB" id="6612244at2759"/>
<feature type="non-terminal residue" evidence="1">
    <location>
        <position position="227"/>
    </location>
</feature>
<dbReference type="Proteomes" id="UP000478052">
    <property type="component" value="Unassembled WGS sequence"/>
</dbReference>
<proteinExistence type="predicted"/>
<name>A0A6G0VHT0_APHCR</name>
<reference evidence="1 2" key="1">
    <citation type="submission" date="2019-08" db="EMBL/GenBank/DDBJ databases">
        <title>Whole genome of Aphis craccivora.</title>
        <authorList>
            <person name="Voronova N.V."/>
            <person name="Shulinski R.S."/>
            <person name="Bandarenka Y.V."/>
            <person name="Zhorov D.G."/>
            <person name="Warner D."/>
        </authorList>
    </citation>
    <scope>NUCLEOTIDE SEQUENCE [LARGE SCALE GENOMIC DNA]</scope>
    <source>
        <strain evidence="1">180601</strain>
        <tissue evidence="1">Whole Body</tissue>
    </source>
</reference>
<keyword evidence="2" id="KW-1185">Reference proteome</keyword>
<comment type="caution">
    <text evidence="1">The sequence shown here is derived from an EMBL/GenBank/DDBJ whole genome shotgun (WGS) entry which is preliminary data.</text>
</comment>
<dbReference type="AlphaFoldDB" id="A0A6G0VHT0"/>
<gene>
    <name evidence="1" type="ORF">FWK35_00036493</name>
</gene>
<accession>A0A6G0VHT0</accession>